<name>A0ABW0TMP2_9BACL</name>
<dbReference type="InterPro" id="IPR050251">
    <property type="entry name" value="HpcH-HpaI_aldolase"/>
</dbReference>
<sequence>MNKFKKALDNNQVAYGIFSALKDPAIIEILGYAGYDFAVIDLEHSTVDLSTMEHMIRAAQVANISSVVRTPQDDYGTILRAVEAGADAIMVPHLISKEQAEQIVAMAKYQPIGQRGLDTSTRVAKFGGINVKIEDHMRSQNERLLVIGMIEDAEAVLNIDEIVTAKGLDLLFIGATDLSGSLGYPGQVTHPIVREAIQEVIDKANNAGVKVGIPAFKPNQIGEVIDMGVSYLTTPAVDASYLMQSLKAHLESVKLKTNTNKGLS</sequence>
<evidence type="ECO:0000313" key="6">
    <source>
        <dbReference type="Proteomes" id="UP001596109"/>
    </source>
</evidence>
<proteinExistence type="inferred from homology"/>
<keyword evidence="6" id="KW-1185">Reference proteome</keyword>
<dbReference type="PANTHER" id="PTHR30502:SF0">
    <property type="entry name" value="PHOSPHOENOLPYRUVATE CARBOXYLASE FAMILY PROTEIN"/>
    <property type="match status" value="1"/>
</dbReference>
<dbReference type="GO" id="GO:0016829">
    <property type="term" value="F:lyase activity"/>
    <property type="evidence" value="ECO:0007669"/>
    <property type="project" value="UniProtKB-KW"/>
</dbReference>
<evidence type="ECO:0000313" key="5">
    <source>
        <dbReference type="EMBL" id="MFC5590078.1"/>
    </source>
</evidence>
<keyword evidence="3 5" id="KW-0456">Lyase</keyword>
<keyword evidence="2" id="KW-0479">Metal-binding</keyword>
<dbReference type="RefSeq" id="WP_381435950.1">
    <property type="nucleotide sequence ID" value="NZ_JBHSNO010000007.1"/>
</dbReference>
<accession>A0ABW0TMP2</accession>
<dbReference type="Proteomes" id="UP001596109">
    <property type="component" value="Unassembled WGS sequence"/>
</dbReference>
<dbReference type="Gene3D" id="3.20.20.60">
    <property type="entry name" value="Phosphoenolpyruvate-binding domains"/>
    <property type="match status" value="1"/>
</dbReference>
<evidence type="ECO:0000259" key="4">
    <source>
        <dbReference type="Pfam" id="PF03328"/>
    </source>
</evidence>
<evidence type="ECO:0000256" key="3">
    <source>
        <dbReference type="ARBA" id="ARBA00023239"/>
    </source>
</evidence>
<comment type="caution">
    <text evidence="5">The sequence shown here is derived from an EMBL/GenBank/DDBJ whole genome shotgun (WGS) entry which is preliminary data.</text>
</comment>
<dbReference type="Pfam" id="PF03328">
    <property type="entry name" value="HpcH_HpaI"/>
    <property type="match status" value="1"/>
</dbReference>
<dbReference type="InterPro" id="IPR005000">
    <property type="entry name" value="Aldolase/citrate-lyase_domain"/>
</dbReference>
<dbReference type="InterPro" id="IPR015813">
    <property type="entry name" value="Pyrv/PenolPyrv_kinase-like_dom"/>
</dbReference>
<gene>
    <name evidence="5" type="ORF">ACFPRA_14315</name>
</gene>
<comment type="similarity">
    <text evidence="1">Belongs to the HpcH/HpaI aldolase family.</text>
</comment>
<dbReference type="InterPro" id="IPR040442">
    <property type="entry name" value="Pyrv_kinase-like_dom_sf"/>
</dbReference>
<evidence type="ECO:0000256" key="1">
    <source>
        <dbReference type="ARBA" id="ARBA00005568"/>
    </source>
</evidence>
<dbReference type="EMBL" id="JBHSNO010000007">
    <property type="protein sequence ID" value="MFC5590078.1"/>
    <property type="molecule type" value="Genomic_DNA"/>
</dbReference>
<organism evidence="5 6">
    <name type="scientific">Sporosarcina soli</name>
    <dbReference type="NCBI Taxonomy" id="334736"/>
    <lineage>
        <taxon>Bacteria</taxon>
        <taxon>Bacillati</taxon>
        <taxon>Bacillota</taxon>
        <taxon>Bacilli</taxon>
        <taxon>Bacillales</taxon>
        <taxon>Caryophanaceae</taxon>
        <taxon>Sporosarcina</taxon>
    </lineage>
</organism>
<dbReference type="SUPFAM" id="SSF51621">
    <property type="entry name" value="Phosphoenolpyruvate/pyruvate domain"/>
    <property type="match status" value="1"/>
</dbReference>
<reference evidence="6" key="1">
    <citation type="journal article" date="2019" name="Int. J. Syst. Evol. Microbiol.">
        <title>The Global Catalogue of Microorganisms (GCM) 10K type strain sequencing project: providing services to taxonomists for standard genome sequencing and annotation.</title>
        <authorList>
            <consortium name="The Broad Institute Genomics Platform"/>
            <consortium name="The Broad Institute Genome Sequencing Center for Infectious Disease"/>
            <person name="Wu L."/>
            <person name="Ma J."/>
        </authorList>
    </citation>
    <scope>NUCLEOTIDE SEQUENCE [LARGE SCALE GENOMIC DNA]</scope>
    <source>
        <strain evidence="6">CGMCC 4.1434</strain>
    </source>
</reference>
<feature type="domain" description="HpcH/HpaI aldolase/citrate lyase" evidence="4">
    <location>
        <begin position="15"/>
        <end position="224"/>
    </location>
</feature>
<protein>
    <submittedName>
        <fullName evidence="5">HpcH/HpaI aldolase/citrate lyase family protein</fullName>
    </submittedName>
</protein>
<evidence type="ECO:0000256" key="2">
    <source>
        <dbReference type="ARBA" id="ARBA00022723"/>
    </source>
</evidence>
<dbReference type="PANTHER" id="PTHR30502">
    <property type="entry name" value="2-KETO-3-DEOXY-L-RHAMNONATE ALDOLASE"/>
    <property type="match status" value="1"/>
</dbReference>